<dbReference type="PROSITE" id="PS51683">
    <property type="entry name" value="SAM_OMT_II"/>
    <property type="match status" value="1"/>
</dbReference>
<evidence type="ECO:0000256" key="1">
    <source>
        <dbReference type="ARBA" id="ARBA00022603"/>
    </source>
</evidence>
<keyword evidence="1 5" id="KW-0489">Methyltransferase</keyword>
<dbReference type="Pfam" id="PF00891">
    <property type="entry name" value="Methyltransf_2"/>
    <property type="match status" value="1"/>
</dbReference>
<keyword evidence="2 5" id="KW-0808">Transferase</keyword>
<dbReference type="GO" id="GO:0008171">
    <property type="term" value="F:O-methyltransferase activity"/>
    <property type="evidence" value="ECO:0007669"/>
    <property type="project" value="InterPro"/>
</dbReference>
<reference evidence="5 6" key="1">
    <citation type="submission" date="2016-04" db="EMBL/GenBank/DDBJ databases">
        <title>A degradative enzymes factory behind the ericoid mycorrhizal symbiosis.</title>
        <authorList>
            <consortium name="DOE Joint Genome Institute"/>
            <person name="Martino E."/>
            <person name="Morin E."/>
            <person name="Grelet G."/>
            <person name="Kuo A."/>
            <person name="Kohler A."/>
            <person name="Daghino S."/>
            <person name="Barry K."/>
            <person name="Choi C."/>
            <person name="Cichocki N."/>
            <person name="Clum A."/>
            <person name="Copeland A."/>
            <person name="Hainaut M."/>
            <person name="Haridas S."/>
            <person name="Labutti K."/>
            <person name="Lindquist E."/>
            <person name="Lipzen A."/>
            <person name="Khouja H.-R."/>
            <person name="Murat C."/>
            <person name="Ohm R."/>
            <person name="Olson A."/>
            <person name="Spatafora J."/>
            <person name="Veneault-Fourrey C."/>
            <person name="Henrissat B."/>
            <person name="Grigoriev I."/>
            <person name="Martin F."/>
            <person name="Perotto S."/>
        </authorList>
    </citation>
    <scope>NUCLEOTIDE SEQUENCE [LARGE SCALE GENOMIC DNA]</scope>
    <source>
        <strain evidence="5 6">F</strain>
    </source>
</reference>
<dbReference type="PANTHER" id="PTHR43712:SF16">
    <property type="entry name" value="O-METHYLTRANSFERASE ELCB"/>
    <property type="match status" value="1"/>
</dbReference>
<proteinExistence type="predicted"/>
<dbReference type="Gene3D" id="3.40.50.150">
    <property type="entry name" value="Vaccinia Virus protein VP39"/>
    <property type="match status" value="1"/>
</dbReference>
<accession>A0A2J6QV03</accession>
<dbReference type="PANTHER" id="PTHR43712">
    <property type="entry name" value="PUTATIVE (AFU_ORTHOLOGUE AFUA_4G14580)-RELATED"/>
    <property type="match status" value="1"/>
</dbReference>
<dbReference type="InterPro" id="IPR029063">
    <property type="entry name" value="SAM-dependent_MTases_sf"/>
</dbReference>
<dbReference type="InterPro" id="IPR036390">
    <property type="entry name" value="WH_DNA-bd_sf"/>
</dbReference>
<evidence type="ECO:0000313" key="6">
    <source>
        <dbReference type="Proteomes" id="UP000235786"/>
    </source>
</evidence>
<dbReference type="InterPro" id="IPR036388">
    <property type="entry name" value="WH-like_DNA-bd_sf"/>
</dbReference>
<dbReference type="Gene3D" id="1.10.10.10">
    <property type="entry name" value="Winged helix-like DNA-binding domain superfamily/Winged helix DNA-binding domain"/>
    <property type="match status" value="1"/>
</dbReference>
<dbReference type="SUPFAM" id="SSF53335">
    <property type="entry name" value="S-adenosyl-L-methionine-dependent methyltransferases"/>
    <property type="match status" value="1"/>
</dbReference>
<feature type="domain" description="O-methyltransferase C-terminal" evidence="4">
    <location>
        <begin position="181"/>
        <end position="372"/>
    </location>
</feature>
<protein>
    <submittedName>
        <fullName evidence="5">S-adenosyl-L-methionine-dependent methyltransferase</fullName>
    </submittedName>
</protein>
<name>A0A2J6QV03_HYAVF</name>
<dbReference type="GO" id="GO:0032259">
    <property type="term" value="P:methylation"/>
    <property type="evidence" value="ECO:0007669"/>
    <property type="project" value="UniProtKB-KW"/>
</dbReference>
<evidence type="ECO:0000259" key="4">
    <source>
        <dbReference type="Pfam" id="PF00891"/>
    </source>
</evidence>
<keyword evidence="6" id="KW-1185">Reference proteome</keyword>
<dbReference type="SUPFAM" id="SSF46785">
    <property type="entry name" value="Winged helix' DNA-binding domain"/>
    <property type="match status" value="1"/>
</dbReference>
<dbReference type="EMBL" id="KZ613969">
    <property type="protein sequence ID" value="PMD30107.1"/>
    <property type="molecule type" value="Genomic_DNA"/>
</dbReference>
<sequence>MPPTTLVELAASLREALDSPLVAESKAEQEARLDILDMIPVLNRKLVGEAQTIRDMAWEWLNVLSLKTVIHWDIAKQVPLDGKISYSELSAKCGLEASALRRLLRHAMTNGMFYEPTKDHVAHNSMSQILVEDPKTAAWVDLQTETILLGGANQCEALDRWPGSESKRETGVSIGFHHPGETSLYEEIKKKPEKIQKFGLAMELFSSGEGYEVSSLVEGYDWGKLGGGTVVDVGGANGFASSAISDAYPSLKLVVQDIDVTEDMKTEHKRSNIEFMKYDFFTPQIVKDADVYIYRWIFHNWQDEQSIQILRAAIPALKPGAKILINDGCLPTPGTGYWYEEKASRNVDICMMVAMNAKEREEGDWEALFEKADPRFKYLGAKRPTGSRMMIIEAEWEGAKET</sequence>
<dbReference type="Proteomes" id="UP000235786">
    <property type="component" value="Unassembled WGS sequence"/>
</dbReference>
<gene>
    <name evidence="5" type="ORF">L207DRAFT_520495</name>
</gene>
<dbReference type="InterPro" id="IPR016461">
    <property type="entry name" value="COMT-like"/>
</dbReference>
<evidence type="ECO:0000313" key="5">
    <source>
        <dbReference type="EMBL" id="PMD30107.1"/>
    </source>
</evidence>
<organism evidence="5 6">
    <name type="scientific">Hyaloscypha variabilis (strain UAMH 11265 / GT02V1 / F)</name>
    <name type="common">Meliniomyces variabilis</name>
    <dbReference type="NCBI Taxonomy" id="1149755"/>
    <lineage>
        <taxon>Eukaryota</taxon>
        <taxon>Fungi</taxon>
        <taxon>Dikarya</taxon>
        <taxon>Ascomycota</taxon>
        <taxon>Pezizomycotina</taxon>
        <taxon>Leotiomycetes</taxon>
        <taxon>Helotiales</taxon>
        <taxon>Hyaloscyphaceae</taxon>
        <taxon>Hyaloscypha</taxon>
        <taxon>Hyaloscypha variabilis</taxon>
    </lineage>
</organism>
<evidence type="ECO:0000256" key="2">
    <source>
        <dbReference type="ARBA" id="ARBA00022679"/>
    </source>
</evidence>
<dbReference type="OrthoDB" id="1606438at2759"/>
<dbReference type="InterPro" id="IPR001077">
    <property type="entry name" value="COMT_C"/>
</dbReference>
<evidence type="ECO:0000256" key="3">
    <source>
        <dbReference type="ARBA" id="ARBA00022691"/>
    </source>
</evidence>
<keyword evidence="3" id="KW-0949">S-adenosyl-L-methionine</keyword>
<dbReference type="AlphaFoldDB" id="A0A2J6QV03"/>